<feature type="domain" description="Major facilitator superfamily (MFS) profile" evidence="8">
    <location>
        <begin position="8"/>
        <end position="395"/>
    </location>
</feature>
<keyword evidence="5 7" id="KW-1133">Transmembrane helix</keyword>
<dbReference type="OrthoDB" id="2156306at2"/>
<dbReference type="EMBL" id="CP032418">
    <property type="protein sequence ID" value="AYC30079.1"/>
    <property type="molecule type" value="Genomic_DNA"/>
</dbReference>
<reference evidence="10" key="1">
    <citation type="submission" date="2018-09" db="EMBL/GenBank/DDBJ databases">
        <authorList>
            <person name="Zhu H."/>
        </authorList>
    </citation>
    <scope>NUCLEOTIDE SEQUENCE [LARGE SCALE GENOMIC DNA]</scope>
    <source>
        <strain evidence="10">K2R23-3</strain>
    </source>
</reference>
<evidence type="ECO:0000256" key="4">
    <source>
        <dbReference type="ARBA" id="ARBA00022692"/>
    </source>
</evidence>
<keyword evidence="6 7" id="KW-0472">Membrane</keyword>
<dbReference type="SUPFAM" id="SSF103473">
    <property type="entry name" value="MFS general substrate transporter"/>
    <property type="match status" value="1"/>
</dbReference>
<evidence type="ECO:0000256" key="2">
    <source>
        <dbReference type="ARBA" id="ARBA00022448"/>
    </source>
</evidence>
<name>A0A385YTC5_9BACL</name>
<dbReference type="RefSeq" id="WP_119883796.1">
    <property type="nucleotide sequence ID" value="NZ_CP032418.1"/>
</dbReference>
<dbReference type="PROSITE" id="PS50850">
    <property type="entry name" value="MFS"/>
    <property type="match status" value="1"/>
</dbReference>
<feature type="transmembrane region" description="Helical" evidence="7">
    <location>
        <begin position="12"/>
        <end position="35"/>
    </location>
</feature>
<dbReference type="InterPro" id="IPR011701">
    <property type="entry name" value="MFS"/>
</dbReference>
<evidence type="ECO:0000256" key="1">
    <source>
        <dbReference type="ARBA" id="ARBA00004651"/>
    </source>
</evidence>
<dbReference type="Proteomes" id="UP000265725">
    <property type="component" value="Chromosome"/>
</dbReference>
<evidence type="ECO:0000313" key="9">
    <source>
        <dbReference type="EMBL" id="AYC30079.1"/>
    </source>
</evidence>
<feature type="transmembrane region" description="Helical" evidence="7">
    <location>
        <begin position="340"/>
        <end position="362"/>
    </location>
</feature>
<keyword evidence="3" id="KW-1003">Cell membrane</keyword>
<comment type="subcellular location">
    <subcellularLocation>
        <location evidence="1">Cell membrane</location>
        <topology evidence="1">Multi-pass membrane protein</topology>
    </subcellularLocation>
</comment>
<keyword evidence="4 7" id="KW-0812">Transmembrane</keyword>
<feature type="transmembrane region" description="Helical" evidence="7">
    <location>
        <begin position="250"/>
        <end position="270"/>
    </location>
</feature>
<feature type="transmembrane region" description="Helical" evidence="7">
    <location>
        <begin position="41"/>
        <end position="62"/>
    </location>
</feature>
<feature type="transmembrane region" description="Helical" evidence="7">
    <location>
        <begin position="282"/>
        <end position="299"/>
    </location>
</feature>
<keyword evidence="2" id="KW-0813">Transport</keyword>
<feature type="transmembrane region" description="Helical" evidence="7">
    <location>
        <begin position="305"/>
        <end position="328"/>
    </location>
</feature>
<evidence type="ECO:0000256" key="6">
    <source>
        <dbReference type="ARBA" id="ARBA00023136"/>
    </source>
</evidence>
<evidence type="ECO:0000256" key="3">
    <source>
        <dbReference type="ARBA" id="ARBA00022475"/>
    </source>
</evidence>
<evidence type="ECO:0000313" key="10">
    <source>
        <dbReference type="Proteomes" id="UP000265725"/>
    </source>
</evidence>
<proteinExistence type="predicted"/>
<dbReference type="PANTHER" id="PTHR43266">
    <property type="entry name" value="MACROLIDE-EFFLUX PROTEIN"/>
    <property type="match status" value="1"/>
</dbReference>
<sequence>MEKRNWRVLTVYLSAVGIANIGSWIYLLTMNLLVFERTGSALAVAGLYMIKPLAYMVVGSWAGSVIDRVSTKHLMIFLDIVRAILVLTLLFVDSLWLVYMVVFIIQMSGAVFEHASFSYMTRLLPEQIRLKFNALLSFVQSGAFVLGPALAGFLFILGSWKMSLLVNIGTYIVSACLVSVLPKLTVAEPTSTRFNLQEVISDWRLVWNFSKVAMPFVVIYMVFQCVMLLTAALDSMEVAFAKEVLHLSDAAYGSLVSVAGIGFLMGAALTNGLVRMVTAKQLMSIGTLCLAMGYLIYSFSTTYVVASIGFFVLCFFLSLANTGFLTYIQTYIPIDMMGRISSLYGMVSHTVQLLVVFTMGIVADWFSIREVVIVGSGLMFVVASYLAVTVCRSTFQSMENQAVGNE</sequence>
<keyword evidence="10" id="KW-1185">Reference proteome</keyword>
<dbReference type="GO" id="GO:0022857">
    <property type="term" value="F:transmembrane transporter activity"/>
    <property type="evidence" value="ECO:0007669"/>
    <property type="project" value="InterPro"/>
</dbReference>
<dbReference type="Pfam" id="PF07690">
    <property type="entry name" value="MFS_1"/>
    <property type="match status" value="1"/>
</dbReference>
<accession>A0A385YTC5</accession>
<dbReference type="AlphaFoldDB" id="A0A385YTC5"/>
<dbReference type="CDD" id="cd06173">
    <property type="entry name" value="MFS_MefA_like"/>
    <property type="match status" value="1"/>
</dbReference>
<feature type="transmembrane region" description="Helical" evidence="7">
    <location>
        <begin position="368"/>
        <end position="388"/>
    </location>
</feature>
<dbReference type="PANTHER" id="PTHR43266:SF2">
    <property type="entry name" value="MAJOR FACILITATOR SUPERFAMILY (MFS) PROFILE DOMAIN-CONTAINING PROTEIN"/>
    <property type="match status" value="1"/>
</dbReference>
<feature type="transmembrane region" description="Helical" evidence="7">
    <location>
        <begin position="132"/>
        <end position="158"/>
    </location>
</feature>
<organism evidence="9 10">
    <name type="scientific">Paenisporosarcina cavernae</name>
    <dbReference type="NCBI Taxonomy" id="2320858"/>
    <lineage>
        <taxon>Bacteria</taxon>
        <taxon>Bacillati</taxon>
        <taxon>Bacillota</taxon>
        <taxon>Bacilli</taxon>
        <taxon>Bacillales</taxon>
        <taxon>Caryophanaceae</taxon>
        <taxon>Paenisporosarcina</taxon>
    </lineage>
</organism>
<dbReference type="GO" id="GO:0005886">
    <property type="term" value="C:plasma membrane"/>
    <property type="evidence" value="ECO:0007669"/>
    <property type="project" value="UniProtKB-SubCell"/>
</dbReference>
<feature type="transmembrane region" description="Helical" evidence="7">
    <location>
        <begin position="205"/>
        <end position="230"/>
    </location>
</feature>
<evidence type="ECO:0000256" key="5">
    <source>
        <dbReference type="ARBA" id="ARBA00022989"/>
    </source>
</evidence>
<protein>
    <submittedName>
        <fullName evidence="9">MFS transporter</fullName>
    </submittedName>
</protein>
<evidence type="ECO:0000259" key="8">
    <source>
        <dbReference type="PROSITE" id="PS50850"/>
    </source>
</evidence>
<dbReference type="InterPro" id="IPR036259">
    <property type="entry name" value="MFS_trans_sf"/>
</dbReference>
<gene>
    <name evidence="9" type="ORF">D3873_09410</name>
</gene>
<dbReference type="InterPro" id="IPR020846">
    <property type="entry name" value="MFS_dom"/>
</dbReference>
<dbReference type="Gene3D" id="1.20.1250.20">
    <property type="entry name" value="MFS general substrate transporter like domains"/>
    <property type="match status" value="1"/>
</dbReference>
<evidence type="ECO:0000256" key="7">
    <source>
        <dbReference type="SAM" id="Phobius"/>
    </source>
</evidence>
<dbReference type="KEGG" id="paek:D3873_09410"/>